<accession>A0A140ST91</accession>
<dbReference type="PATRIC" id="fig|1157951.4.peg.4042"/>
<dbReference type="RefSeq" id="WP_004919398.1">
    <property type="nucleotide sequence ID" value="NC_017731.1"/>
</dbReference>
<organism evidence="2 3">
    <name type="scientific">Providencia stuartii (strain MRSN 2154)</name>
    <dbReference type="NCBI Taxonomy" id="1157951"/>
    <lineage>
        <taxon>Bacteria</taxon>
        <taxon>Pseudomonadati</taxon>
        <taxon>Pseudomonadota</taxon>
        <taxon>Gammaproteobacteria</taxon>
        <taxon>Enterobacterales</taxon>
        <taxon>Morganellaceae</taxon>
        <taxon>Providencia</taxon>
    </lineage>
</organism>
<dbReference type="KEGG" id="psi:S70_20105"/>
<keyword evidence="1" id="KW-0812">Transmembrane</keyword>
<feature type="transmembrane region" description="Helical" evidence="1">
    <location>
        <begin position="20"/>
        <end position="40"/>
    </location>
</feature>
<protein>
    <submittedName>
        <fullName evidence="2">Uncharacterized protein</fullName>
    </submittedName>
</protein>
<keyword evidence="1" id="KW-1133">Transmembrane helix</keyword>
<dbReference type="OrthoDB" id="6485698at2"/>
<reference evidence="3" key="2">
    <citation type="submission" date="2012-04" db="EMBL/GenBank/DDBJ databases">
        <title>Complete genome sequence of Providencia stuartii clinical isolate MRSN 2154.</title>
        <authorList>
            <person name="Clifford R.J."/>
            <person name="Hang J."/>
            <person name="Riley M.C."/>
            <person name="Onmus-Leone F."/>
            <person name="Kuschner R.A."/>
            <person name="Lesho E.P."/>
            <person name="Waterman P.E."/>
        </authorList>
    </citation>
    <scope>NUCLEOTIDE SEQUENCE [LARGE SCALE GENOMIC DNA]</scope>
    <source>
        <strain evidence="3">MRSN 2154</strain>
    </source>
</reference>
<keyword evidence="1" id="KW-0472">Membrane</keyword>
<dbReference type="Proteomes" id="UP000005012">
    <property type="component" value="Chromosome"/>
</dbReference>
<evidence type="ECO:0000313" key="2">
    <source>
        <dbReference type="EMBL" id="AFH95806.1"/>
    </source>
</evidence>
<gene>
    <name evidence="2" type="ordered locus">S70_20105</name>
</gene>
<name>A0A140ST91_PROSM</name>
<reference evidence="2 3" key="1">
    <citation type="journal article" date="2012" name="J. Bacteriol.">
        <title>Complete Genome Sequence of Providencia stuartii Clinical Isolate MRSN 2154.</title>
        <authorList>
            <person name="Clifford R.J."/>
            <person name="Hang J."/>
            <person name="Riley M.C."/>
            <person name="Onmus-Leone F."/>
            <person name="Kuschner R.A."/>
            <person name="Lesho E.P."/>
            <person name="Waterman P.E."/>
        </authorList>
    </citation>
    <scope>NUCLEOTIDE SEQUENCE [LARGE SCALE GENOMIC DNA]</scope>
    <source>
        <strain evidence="2 3">MRSN 2154</strain>
    </source>
</reference>
<dbReference type="AlphaFoldDB" id="A0A140ST91"/>
<feature type="transmembrane region" description="Helical" evidence="1">
    <location>
        <begin position="111"/>
        <end position="131"/>
    </location>
</feature>
<dbReference type="HOGENOM" id="CLU_157345_0_0_6"/>
<sequence length="134" mass="16152">MNHLSDKQCGDVMVIFTTSWRYFCCASLLAFICQFILFIYSLIDNLTFFISTLLFIVSHYFIFRLWFDSHLFKILYQRQEPYHFDLALHYLFPKKQPVATMEQRWAGTKRLFNYTLLLTILLWLWVLISLLTGN</sequence>
<evidence type="ECO:0000313" key="3">
    <source>
        <dbReference type="Proteomes" id="UP000005012"/>
    </source>
</evidence>
<feature type="transmembrane region" description="Helical" evidence="1">
    <location>
        <begin position="46"/>
        <end position="67"/>
    </location>
</feature>
<dbReference type="EMBL" id="CP003488">
    <property type="protein sequence ID" value="AFH95806.1"/>
    <property type="molecule type" value="Genomic_DNA"/>
</dbReference>
<proteinExistence type="predicted"/>
<evidence type="ECO:0000256" key="1">
    <source>
        <dbReference type="SAM" id="Phobius"/>
    </source>
</evidence>